<evidence type="ECO:0000313" key="3">
    <source>
        <dbReference type="Proteomes" id="UP000499080"/>
    </source>
</evidence>
<dbReference type="OrthoDB" id="6410237at2759"/>
<dbReference type="AlphaFoldDB" id="A0A4Y2KBY3"/>
<proteinExistence type="predicted"/>
<organism evidence="2 3">
    <name type="scientific">Araneus ventricosus</name>
    <name type="common">Orbweaver spider</name>
    <name type="synonym">Epeira ventricosa</name>
    <dbReference type="NCBI Taxonomy" id="182803"/>
    <lineage>
        <taxon>Eukaryota</taxon>
        <taxon>Metazoa</taxon>
        <taxon>Ecdysozoa</taxon>
        <taxon>Arthropoda</taxon>
        <taxon>Chelicerata</taxon>
        <taxon>Arachnida</taxon>
        <taxon>Araneae</taxon>
        <taxon>Araneomorphae</taxon>
        <taxon>Entelegynae</taxon>
        <taxon>Araneoidea</taxon>
        <taxon>Araneidae</taxon>
        <taxon>Araneus</taxon>
    </lineage>
</organism>
<feature type="region of interest" description="Disordered" evidence="1">
    <location>
        <begin position="29"/>
        <end position="55"/>
    </location>
</feature>
<accession>A0A4Y2KBY3</accession>
<evidence type="ECO:0000256" key="1">
    <source>
        <dbReference type="SAM" id="MobiDB-lite"/>
    </source>
</evidence>
<reference evidence="2 3" key="1">
    <citation type="journal article" date="2019" name="Sci. Rep.">
        <title>Orb-weaving spider Araneus ventricosus genome elucidates the spidroin gene catalogue.</title>
        <authorList>
            <person name="Kono N."/>
            <person name="Nakamura H."/>
            <person name="Ohtoshi R."/>
            <person name="Moran D.A.P."/>
            <person name="Shinohara A."/>
            <person name="Yoshida Y."/>
            <person name="Fujiwara M."/>
            <person name="Mori M."/>
            <person name="Tomita M."/>
            <person name="Arakawa K."/>
        </authorList>
    </citation>
    <scope>NUCLEOTIDE SEQUENCE [LARGE SCALE GENOMIC DNA]</scope>
</reference>
<evidence type="ECO:0000313" key="2">
    <source>
        <dbReference type="EMBL" id="GBM99245.1"/>
    </source>
</evidence>
<protein>
    <submittedName>
        <fullName evidence="2">Uncharacterized protein</fullName>
    </submittedName>
</protein>
<feature type="region of interest" description="Disordered" evidence="1">
    <location>
        <begin position="161"/>
        <end position="180"/>
    </location>
</feature>
<comment type="caution">
    <text evidence="2">The sequence shown here is derived from an EMBL/GenBank/DDBJ whole genome shotgun (WGS) entry which is preliminary data.</text>
</comment>
<gene>
    <name evidence="2" type="ORF">AVEN_63971_1</name>
</gene>
<dbReference type="EMBL" id="BGPR01004401">
    <property type="protein sequence ID" value="GBM99245.1"/>
    <property type="molecule type" value="Genomic_DNA"/>
</dbReference>
<name>A0A4Y2KBY3_ARAVE</name>
<sequence>MGLRHKKIPHILLKKLGFDYKRMRIDEESPSNFKTPDSRDVSKVPPSLSETLESRHISASGHHVPWKGEHDLIIAARKSTCFYCRKRTKSKCPNCDKHFCSVRRTGRECFNLYHEAFAEEKFADDEMSSDEMDEDIGHSISNNTDVLQVFEAVSPSHFKTDSGDVLKVPPSSPSKTLDSRHISASGHHASWKEEHFLIRAARRSLCFYCKKRTKNKCPNCDKHFCNVSRTGRECFNSYHEAEKCADIEIHSHEMDENTDHSISNSFDTLQGLDDDDSDLDIISETKRGQSSTQINHIPVFAREKKVCSYCKKGSSWRCKACGKSLCVQKTGETCFYLYHFSPRKAKRPNMKHILQAYAKKSH</sequence>
<dbReference type="Proteomes" id="UP000499080">
    <property type="component" value="Unassembled WGS sequence"/>
</dbReference>
<keyword evidence="3" id="KW-1185">Reference proteome</keyword>